<dbReference type="Proteomes" id="UP000292702">
    <property type="component" value="Unassembled WGS sequence"/>
</dbReference>
<dbReference type="GO" id="GO:0042790">
    <property type="term" value="P:nucleolar large rRNA transcription by RNA polymerase I"/>
    <property type="evidence" value="ECO:0007669"/>
    <property type="project" value="TreeGrafter"/>
</dbReference>
<keyword evidence="14" id="KW-1185">Reference proteome</keyword>
<accession>A0A4R0RV32</accession>
<evidence type="ECO:0000256" key="8">
    <source>
        <dbReference type="ARBA" id="ARBA00023163"/>
    </source>
</evidence>
<dbReference type="InterPro" id="IPR048540">
    <property type="entry name" value="Rrn7_cyclin_N"/>
</dbReference>
<evidence type="ECO:0000259" key="12">
    <source>
        <dbReference type="Pfam" id="PF20645"/>
    </source>
</evidence>
<proteinExistence type="inferred from homology"/>
<keyword evidence="3" id="KW-0479">Metal-binding</keyword>
<evidence type="ECO:0000256" key="9">
    <source>
        <dbReference type="ARBA" id="ARBA00023242"/>
    </source>
</evidence>
<dbReference type="GO" id="GO:0008270">
    <property type="term" value="F:zinc ion binding"/>
    <property type="evidence" value="ECO:0007669"/>
    <property type="project" value="UniProtKB-KW"/>
</dbReference>
<dbReference type="PANTHER" id="PTHR31576:SF2">
    <property type="entry name" value="TATA BOX-BINDING PROTEIN-ASSOCIATED FACTOR RNA POLYMERASE I SUBUNIT B"/>
    <property type="match status" value="1"/>
</dbReference>
<keyword evidence="4" id="KW-0863">Zinc-finger</keyword>
<dbReference type="InterPro" id="IPR048538">
    <property type="entry name" value="Rrn7_cyclin_C"/>
</dbReference>
<dbReference type="STRING" id="92696.A0A4R0RV32"/>
<evidence type="ECO:0000259" key="11">
    <source>
        <dbReference type="Pfam" id="PF20644"/>
    </source>
</evidence>
<feature type="domain" description="Rrn7/TAF1B N-terminal cyclin" evidence="11">
    <location>
        <begin position="204"/>
        <end position="319"/>
    </location>
</feature>
<dbReference type="AlphaFoldDB" id="A0A4R0RV32"/>
<keyword evidence="6" id="KW-0805">Transcription regulation</keyword>
<comment type="caution">
    <text evidence="13">The sequence shown here is derived from an EMBL/GenBank/DDBJ whole genome shotgun (WGS) entry which is preliminary data.</text>
</comment>
<keyword evidence="8" id="KW-0804">Transcription</keyword>
<feature type="region of interest" description="Disordered" evidence="10">
    <location>
        <begin position="140"/>
        <end position="249"/>
    </location>
</feature>
<name>A0A4R0RV32_9APHY</name>
<feature type="compositionally biased region" description="Acidic residues" evidence="10">
    <location>
        <begin position="193"/>
        <end position="204"/>
    </location>
</feature>
<evidence type="ECO:0000256" key="2">
    <source>
        <dbReference type="ARBA" id="ARBA00006899"/>
    </source>
</evidence>
<reference evidence="13 14" key="1">
    <citation type="submission" date="2018-11" db="EMBL/GenBank/DDBJ databases">
        <title>Genome assembly of Steccherinum ochraceum LE-BIN_3174, the white-rot fungus of the Steccherinaceae family (The Residual Polyporoid clade, Polyporales, Basidiomycota).</title>
        <authorList>
            <person name="Fedorova T.V."/>
            <person name="Glazunova O.A."/>
            <person name="Landesman E.O."/>
            <person name="Moiseenko K.V."/>
            <person name="Psurtseva N.V."/>
            <person name="Savinova O.S."/>
            <person name="Shakhova N.V."/>
            <person name="Tyazhelova T.V."/>
            <person name="Vasina D.V."/>
        </authorList>
    </citation>
    <scope>NUCLEOTIDE SEQUENCE [LARGE SCALE GENOMIC DNA]</scope>
    <source>
        <strain evidence="13 14">LE-BIN_3174</strain>
    </source>
</reference>
<feature type="compositionally biased region" description="Low complexity" evidence="10">
    <location>
        <begin position="645"/>
        <end position="655"/>
    </location>
</feature>
<dbReference type="InterPro" id="IPR033599">
    <property type="entry name" value="TAF1B/Rrn7"/>
</dbReference>
<dbReference type="PANTHER" id="PTHR31576">
    <property type="entry name" value="TATA BOX-BINDING PROTEIN-ASSOCIATED FACTOR RNA POLYMERASE I SUBUNIT B"/>
    <property type="match status" value="1"/>
</dbReference>
<keyword evidence="9" id="KW-0539">Nucleus</keyword>
<evidence type="ECO:0008006" key="15">
    <source>
        <dbReference type="Google" id="ProtNLM"/>
    </source>
</evidence>
<dbReference type="Pfam" id="PF20644">
    <property type="entry name" value="Rrn7_cyclin_N"/>
    <property type="match status" value="1"/>
</dbReference>
<evidence type="ECO:0000256" key="3">
    <source>
        <dbReference type="ARBA" id="ARBA00022723"/>
    </source>
</evidence>
<keyword evidence="5" id="KW-0862">Zinc</keyword>
<evidence type="ECO:0000256" key="4">
    <source>
        <dbReference type="ARBA" id="ARBA00022771"/>
    </source>
</evidence>
<dbReference type="Pfam" id="PF20645">
    <property type="entry name" value="Rrn7_cyclin_C"/>
    <property type="match status" value="1"/>
</dbReference>
<feature type="region of interest" description="Disordered" evidence="10">
    <location>
        <begin position="636"/>
        <end position="655"/>
    </location>
</feature>
<feature type="region of interest" description="Disordered" evidence="10">
    <location>
        <begin position="552"/>
        <end position="573"/>
    </location>
</feature>
<keyword evidence="7" id="KW-0238">DNA-binding</keyword>
<evidence type="ECO:0000256" key="10">
    <source>
        <dbReference type="SAM" id="MobiDB-lite"/>
    </source>
</evidence>
<evidence type="ECO:0000256" key="5">
    <source>
        <dbReference type="ARBA" id="ARBA00022833"/>
    </source>
</evidence>
<comment type="similarity">
    <text evidence="2">Belongs to the RRN7/TAF1B family.</text>
</comment>
<comment type="subcellular location">
    <subcellularLocation>
        <location evidence="1">Nucleus</location>
        <location evidence="1">Nucleolus</location>
    </subcellularLocation>
</comment>
<organism evidence="13 14">
    <name type="scientific">Steccherinum ochraceum</name>
    <dbReference type="NCBI Taxonomy" id="92696"/>
    <lineage>
        <taxon>Eukaryota</taxon>
        <taxon>Fungi</taxon>
        <taxon>Dikarya</taxon>
        <taxon>Basidiomycota</taxon>
        <taxon>Agaricomycotina</taxon>
        <taxon>Agaricomycetes</taxon>
        <taxon>Polyporales</taxon>
        <taxon>Steccherinaceae</taxon>
        <taxon>Steccherinum</taxon>
    </lineage>
</organism>
<evidence type="ECO:0000313" key="13">
    <source>
        <dbReference type="EMBL" id="TCD69659.1"/>
    </source>
</evidence>
<dbReference type="GO" id="GO:0001164">
    <property type="term" value="F:RNA polymerase I core promoter sequence-specific DNA binding"/>
    <property type="evidence" value="ECO:0007669"/>
    <property type="project" value="InterPro"/>
</dbReference>
<evidence type="ECO:0000256" key="7">
    <source>
        <dbReference type="ARBA" id="ARBA00023125"/>
    </source>
</evidence>
<evidence type="ECO:0000313" key="14">
    <source>
        <dbReference type="Proteomes" id="UP000292702"/>
    </source>
</evidence>
<evidence type="ECO:0000256" key="6">
    <source>
        <dbReference type="ARBA" id="ARBA00023015"/>
    </source>
</evidence>
<dbReference type="EMBL" id="RWJN01000036">
    <property type="protein sequence ID" value="TCD69659.1"/>
    <property type="molecule type" value="Genomic_DNA"/>
</dbReference>
<evidence type="ECO:0000256" key="1">
    <source>
        <dbReference type="ARBA" id="ARBA00004604"/>
    </source>
</evidence>
<protein>
    <recommendedName>
        <fullName evidence="15">RRN7-type domain-containing protein</fullName>
    </recommendedName>
</protein>
<sequence length="655" mass="73269">MARRKCAVCGSKQWRKEPTSGLITCSEGHVLQGYRNESRDVDELGPHALRKRTIKSGKKKRERRSRADPNLYHGDRARYHYFQCQQLILRMQIQNLITLWHLPPEFETVCRDIWALHLNLLPTPPPPEPYLFRQDMAGGISRAQPTPSRHYRNRGDKDTVAEDDAEEETSPTKPTSVNHDVGRSGKAAAADSDPGEDEEDDDESSSSSSSSSSDSEDDEEMETLRREAEASPSSSSEDEDDGKAKGGDEGAAVLGALGVQKTAPPRKRKSYDAYDAPVSTIAVLMLGCWTLRIPVMYMDFVRVIESYDLVYLDPVRLLPAALVRHLTKHTTQALSPHFAPQPLQIHTLVSRLARLTLRKYRIFTPEMNVAPLLWRAVRAFEGTPALYTLVKKVAKVVDVPLTLHHSLAPPLSRSKAKDPFRHKFDSVPVEVSLACTTIVVLKLVYGLDGSARIPTARKDPAFALPEIAALLSRIQQVTEEENTSMQGVLSASSDLTALDLQGDQLDDYLDFCEKALLPRNDRIADPPTVKEFFPFQRGLARDHRDVHSDAPTYEALPAITPSSTQKDDDAHARRPGHAYAVYSSSDILGTVPEDYEVVIERAAKWTGVGEELIHTVVETLERRLARWWDPRIARERNPNPRVKTKSSTTSLKSNR</sequence>
<gene>
    <name evidence="13" type="ORF">EIP91_006676</name>
</gene>
<dbReference type="OrthoDB" id="428577at2759"/>
<feature type="domain" description="Rrn7/TAF1B C-terminal cyclin" evidence="12">
    <location>
        <begin position="340"/>
        <end position="515"/>
    </location>
</feature>
<dbReference type="GO" id="GO:0070860">
    <property type="term" value="C:RNA polymerase I core factor complex"/>
    <property type="evidence" value="ECO:0007669"/>
    <property type="project" value="InterPro"/>
</dbReference>